<accession>M1DR83</accession>
<feature type="transmembrane region" description="Helical" evidence="1">
    <location>
        <begin position="156"/>
        <end position="179"/>
    </location>
</feature>
<dbReference type="AlphaFoldDB" id="M1DR83"/>
<proteinExistence type="predicted"/>
<protein>
    <submittedName>
        <fullName evidence="2">Uncharacterized protein</fullName>
    </submittedName>
</protein>
<organism evidence="2 3">
    <name type="scientific">Solanum tuberosum</name>
    <name type="common">Potato</name>
    <dbReference type="NCBI Taxonomy" id="4113"/>
    <lineage>
        <taxon>Eukaryota</taxon>
        <taxon>Viridiplantae</taxon>
        <taxon>Streptophyta</taxon>
        <taxon>Embryophyta</taxon>
        <taxon>Tracheophyta</taxon>
        <taxon>Spermatophyta</taxon>
        <taxon>Magnoliopsida</taxon>
        <taxon>eudicotyledons</taxon>
        <taxon>Gunneridae</taxon>
        <taxon>Pentapetalae</taxon>
        <taxon>asterids</taxon>
        <taxon>lamiids</taxon>
        <taxon>Solanales</taxon>
        <taxon>Solanaceae</taxon>
        <taxon>Solanoideae</taxon>
        <taxon>Solaneae</taxon>
        <taxon>Solanum</taxon>
    </lineage>
</organism>
<evidence type="ECO:0000256" key="1">
    <source>
        <dbReference type="SAM" id="Phobius"/>
    </source>
</evidence>
<evidence type="ECO:0000313" key="2">
    <source>
        <dbReference type="EnsemblPlants" id="PGSC0003DMT400093088"/>
    </source>
</evidence>
<keyword evidence="1" id="KW-0472">Membrane</keyword>
<dbReference type="HOGENOM" id="CLU_126262_0_0_1"/>
<sequence length="184" mass="20240">MDLWSVLVKHGLVTETLLATYDTSTHGPWTYRRGMGPGVVTALGSLLGVDLRGHLRGVGSPMRRADHSATLVGIADQLGDSPLDVVHHRLAPSFSIVVLWVIGRHSTASQNISMMRRLLPFSAELILSFRAQHTRTKGELRPFGDSPSGLGNPQAFIFFVIFSLFVPFCEVVSMLSFNLQIRET</sequence>
<reference evidence="3" key="1">
    <citation type="journal article" date="2011" name="Nature">
        <title>Genome sequence and analysis of the tuber crop potato.</title>
        <authorList>
            <consortium name="The Potato Genome Sequencing Consortium"/>
        </authorList>
    </citation>
    <scope>NUCLEOTIDE SEQUENCE [LARGE SCALE GENOMIC DNA]</scope>
    <source>
        <strain evidence="3">cv. DM1-3 516 R44</strain>
    </source>
</reference>
<keyword evidence="3" id="KW-1185">Reference proteome</keyword>
<reference evidence="2" key="2">
    <citation type="submission" date="2015-06" db="UniProtKB">
        <authorList>
            <consortium name="EnsemblPlants"/>
        </authorList>
    </citation>
    <scope>IDENTIFICATION</scope>
    <source>
        <strain evidence="2">DM1-3 516 R44</strain>
    </source>
</reference>
<keyword evidence="1" id="KW-1133">Transmembrane helix</keyword>
<dbReference type="EnsemblPlants" id="PGSC0003DMT400093088">
    <property type="protein sequence ID" value="PGSC0003DMT400093088"/>
    <property type="gene ID" value="PGSC0003DMG400042659"/>
</dbReference>
<dbReference type="InParanoid" id="M1DR83"/>
<evidence type="ECO:0000313" key="3">
    <source>
        <dbReference type="Proteomes" id="UP000011115"/>
    </source>
</evidence>
<name>M1DR83_SOLTU</name>
<keyword evidence="1" id="KW-0812">Transmembrane</keyword>
<dbReference type="PaxDb" id="4113-PGSC0003DMT400093088"/>
<dbReference type="Gramene" id="PGSC0003DMT400093088">
    <property type="protein sequence ID" value="PGSC0003DMT400093088"/>
    <property type="gene ID" value="PGSC0003DMG400042659"/>
</dbReference>
<dbReference type="Proteomes" id="UP000011115">
    <property type="component" value="Unassembled WGS sequence"/>
</dbReference>